<dbReference type="Proteomes" id="UP000289506">
    <property type="component" value="Plasmid 13"/>
</dbReference>
<accession>A0A449AHI8</accession>
<gene>
    <name evidence="4" type="primary">MCYN0308_2</name>
    <name evidence="4" type="ORF">NCTC10142_00207</name>
</gene>
<feature type="compositionally biased region" description="Basic and acidic residues" evidence="2">
    <location>
        <begin position="92"/>
        <end position="114"/>
    </location>
</feature>
<name>A0A449AHI8_9BACT</name>
<evidence type="ECO:0008006" key="6">
    <source>
        <dbReference type="Google" id="ProtNLM"/>
    </source>
</evidence>
<keyword evidence="3" id="KW-0732">Signal</keyword>
<feature type="compositionally biased region" description="Low complexity" evidence="2">
    <location>
        <begin position="115"/>
        <end position="124"/>
    </location>
</feature>
<dbReference type="PROSITE" id="PS51257">
    <property type="entry name" value="PROKAR_LIPOPROTEIN"/>
    <property type="match status" value="1"/>
</dbReference>
<evidence type="ECO:0000256" key="1">
    <source>
        <dbReference type="SAM" id="Coils"/>
    </source>
</evidence>
<evidence type="ECO:0000256" key="3">
    <source>
        <dbReference type="SAM" id="SignalP"/>
    </source>
</evidence>
<keyword evidence="4" id="KW-0614">Plasmid</keyword>
<feature type="coiled-coil region" evidence="1">
    <location>
        <begin position="145"/>
        <end position="179"/>
    </location>
</feature>
<protein>
    <recommendedName>
        <fullName evidence="6">Lipoprotein</fullName>
    </recommendedName>
</protein>
<feature type="compositionally biased region" description="Polar residues" evidence="2">
    <location>
        <begin position="35"/>
        <end position="52"/>
    </location>
</feature>
<dbReference type="AlphaFoldDB" id="A0A449AHI8"/>
<feature type="region of interest" description="Disordered" evidence="2">
    <location>
        <begin position="29"/>
        <end position="138"/>
    </location>
</feature>
<dbReference type="RefSeq" id="WP_129720443.1">
    <property type="nucleotide sequence ID" value="NZ_LR214986.1"/>
</dbReference>
<reference evidence="4 5" key="1">
    <citation type="submission" date="2019-01" db="EMBL/GenBank/DDBJ databases">
        <authorList>
            <consortium name="Pathogen Informatics"/>
        </authorList>
    </citation>
    <scope>NUCLEOTIDE SEQUENCE [LARGE SCALE GENOMIC DNA]</scope>
    <source>
        <strain evidence="4 5">NCTC10142</strain>
        <plasmid evidence="5">13</plasmid>
    </source>
</reference>
<feature type="compositionally biased region" description="Low complexity" evidence="2">
    <location>
        <begin position="74"/>
        <end position="91"/>
    </location>
</feature>
<organism evidence="4 5">
    <name type="scientific">Mycoplasmopsis cynos</name>
    <dbReference type="NCBI Taxonomy" id="171284"/>
    <lineage>
        <taxon>Bacteria</taxon>
        <taxon>Bacillati</taxon>
        <taxon>Mycoplasmatota</taxon>
        <taxon>Mycoplasmoidales</taxon>
        <taxon>Metamycoplasmataceae</taxon>
        <taxon>Mycoplasmopsis</taxon>
    </lineage>
</organism>
<dbReference type="EMBL" id="LR214986">
    <property type="protein sequence ID" value="VEU64464.1"/>
    <property type="molecule type" value="Genomic_DNA"/>
</dbReference>
<evidence type="ECO:0000256" key="2">
    <source>
        <dbReference type="SAM" id="MobiDB-lite"/>
    </source>
</evidence>
<feature type="chain" id="PRO_5019197127" description="Lipoprotein" evidence="3">
    <location>
        <begin position="29"/>
        <end position="477"/>
    </location>
</feature>
<evidence type="ECO:0000313" key="4">
    <source>
        <dbReference type="EMBL" id="VEU64464.1"/>
    </source>
</evidence>
<keyword evidence="1" id="KW-0175">Coiled coil</keyword>
<proteinExistence type="predicted"/>
<geneLocation type="plasmid" evidence="4 5">
    <name>13</name>
</geneLocation>
<feature type="signal peptide" evidence="3">
    <location>
        <begin position="1"/>
        <end position="28"/>
    </location>
</feature>
<evidence type="ECO:0000313" key="5">
    <source>
        <dbReference type="Proteomes" id="UP000289506"/>
    </source>
</evidence>
<sequence length="477" mass="53475">MNKYKKIFSGLGLLSISTLIGASVVACANKKPKPSDSSTEGIDQNNNQGNSSKPEDGENTPGNPTPEAPKTPEKTPQQGDGSSNENSGNTSETDKKDKLGEGMKKEPEKDEKNEGGNQNNTGENSHTPAPKVTADEKYATIKEKIDKMTNINASAKTKLKQMLEEIKNKQELKEEQKLQELTMFDKNIDNLGAKLQEAIKEFDKLFDFSEFNENSRPEKPKNQENVEEKEYPAQKYLKEKLSGLVSATDVSKVLDEYKTKFSKYKGIINSDKFNGTEYNDARKKGLNGRLAKFYNDDNQDKEYTEALLIWNVYATIYRDGFKNKISKYAIVPEQTRQTFTTDSKVAEIPASKKTNPGIDLNELEKKVNKMVETVILVAKKAAELNIEKVILNDKSKEQPAELIKKLSNFKDKAKTIQDLDNVISKTKEIANIVKSIINDAKNVDEAKKKIESVNGENIDKIKSELDKVKAELTKKKN</sequence>